<evidence type="ECO:0000313" key="6">
    <source>
        <dbReference type="Proteomes" id="UP000479114"/>
    </source>
</evidence>
<name>A0A6C0PCM6_9BACL</name>
<organism evidence="5 6">
    <name type="scientific">Paenibacillus rhizovicinus</name>
    <dbReference type="NCBI Taxonomy" id="2704463"/>
    <lineage>
        <taxon>Bacteria</taxon>
        <taxon>Bacillati</taxon>
        <taxon>Bacillota</taxon>
        <taxon>Bacilli</taxon>
        <taxon>Bacillales</taxon>
        <taxon>Paenibacillaceae</taxon>
        <taxon>Paenibacillus</taxon>
    </lineage>
</organism>
<keyword evidence="6" id="KW-1185">Reference proteome</keyword>
<dbReference type="PANTHER" id="PTHR22604">
    <property type="entry name" value="OXIDOREDUCTASES"/>
    <property type="match status" value="1"/>
</dbReference>
<keyword evidence="2" id="KW-0560">Oxidoreductase</keyword>
<evidence type="ECO:0000259" key="4">
    <source>
        <dbReference type="Pfam" id="PF22725"/>
    </source>
</evidence>
<evidence type="ECO:0000313" key="5">
    <source>
        <dbReference type="EMBL" id="QHW34872.1"/>
    </source>
</evidence>
<dbReference type="InterPro" id="IPR050984">
    <property type="entry name" value="Gfo/Idh/MocA_domain"/>
</dbReference>
<evidence type="ECO:0000259" key="3">
    <source>
        <dbReference type="Pfam" id="PF01408"/>
    </source>
</evidence>
<accession>A0A6C0PCM6</accession>
<gene>
    <name evidence="5" type="ORF">GZH47_01950</name>
</gene>
<dbReference type="Gene3D" id="3.40.50.720">
    <property type="entry name" value="NAD(P)-binding Rossmann-like Domain"/>
    <property type="match status" value="1"/>
</dbReference>
<dbReference type="Gene3D" id="3.30.360.10">
    <property type="entry name" value="Dihydrodipicolinate Reductase, domain 2"/>
    <property type="match status" value="1"/>
</dbReference>
<dbReference type="SUPFAM" id="SSF55347">
    <property type="entry name" value="Glyceraldehyde-3-phosphate dehydrogenase-like, C-terminal domain"/>
    <property type="match status" value="1"/>
</dbReference>
<protein>
    <submittedName>
        <fullName evidence="5">Gfo/Idh/MocA family oxidoreductase</fullName>
    </submittedName>
</protein>
<dbReference type="SUPFAM" id="SSF51735">
    <property type="entry name" value="NAD(P)-binding Rossmann-fold domains"/>
    <property type="match status" value="1"/>
</dbReference>
<reference evidence="5 6" key="1">
    <citation type="submission" date="2020-02" db="EMBL/GenBank/DDBJ databases">
        <title>Paenibacillus sp. nov., isolated from rhizosphere soil of tomato.</title>
        <authorList>
            <person name="Weon H.-Y."/>
            <person name="Lee S.A."/>
        </authorList>
    </citation>
    <scope>NUCLEOTIDE SEQUENCE [LARGE SCALE GENOMIC DNA]</scope>
    <source>
        <strain evidence="5 6">14171R-81</strain>
    </source>
</reference>
<evidence type="ECO:0000256" key="2">
    <source>
        <dbReference type="ARBA" id="ARBA00023002"/>
    </source>
</evidence>
<feature type="domain" description="Gfo/Idh/MocA-like oxidoreductase N-terminal" evidence="3">
    <location>
        <begin position="15"/>
        <end position="133"/>
    </location>
</feature>
<dbReference type="EMBL" id="CP048286">
    <property type="protein sequence ID" value="QHW34872.1"/>
    <property type="molecule type" value="Genomic_DNA"/>
</dbReference>
<dbReference type="Pfam" id="PF22725">
    <property type="entry name" value="GFO_IDH_MocA_C3"/>
    <property type="match status" value="1"/>
</dbReference>
<proteinExistence type="inferred from homology"/>
<dbReference type="InterPro" id="IPR000683">
    <property type="entry name" value="Gfo/Idh/MocA-like_OxRdtase_N"/>
</dbReference>
<comment type="similarity">
    <text evidence="1">Belongs to the Gfo/Idh/MocA family.</text>
</comment>
<sequence>MTQGYPDGGESMKKLRWGIMGCAQIATKAFIPAVRASDMHEIVAVASREETRARAFADAYGIQVAYGSYMELLADSTVDAVYIPLPNHLHLEWTIHAARAGKHVLVEKPMSMSEQDAAQMAEACERFGVHFQENMMYRCHPRYDRIKEIIASGEIGKVRAVHGVFTSDRSAMEHDIRFRQEMGGGGMYDIGCYLLSAARYVLDSEPVAATMQALFSQEHGGVDMMASGLVEFPNDAALTFQCGLWADFANTLEIRGTQGTIRLPSAFSLRADLSPDIQVAVRGEMRTEPFERGNQQLSLINRFGEAVLHGKPEPISPWDGVRTMRVIEACLASAREKRRVAIEPLAGRDHR</sequence>
<dbReference type="InterPro" id="IPR055170">
    <property type="entry name" value="GFO_IDH_MocA-like_dom"/>
</dbReference>
<dbReference type="KEGG" id="prz:GZH47_01950"/>
<dbReference type="PANTHER" id="PTHR22604:SF105">
    <property type="entry name" value="TRANS-1,2-DIHYDROBENZENE-1,2-DIOL DEHYDROGENASE"/>
    <property type="match status" value="1"/>
</dbReference>
<dbReference type="InterPro" id="IPR036291">
    <property type="entry name" value="NAD(P)-bd_dom_sf"/>
</dbReference>
<dbReference type="Proteomes" id="UP000479114">
    <property type="component" value="Chromosome"/>
</dbReference>
<dbReference type="Pfam" id="PF01408">
    <property type="entry name" value="GFO_IDH_MocA"/>
    <property type="match status" value="1"/>
</dbReference>
<dbReference type="AlphaFoldDB" id="A0A6C0PCM6"/>
<dbReference type="GO" id="GO:0000166">
    <property type="term" value="F:nucleotide binding"/>
    <property type="evidence" value="ECO:0007669"/>
    <property type="project" value="InterPro"/>
</dbReference>
<feature type="domain" description="GFO/IDH/MocA-like oxidoreductase" evidence="4">
    <location>
        <begin position="144"/>
        <end position="262"/>
    </location>
</feature>
<evidence type="ECO:0000256" key="1">
    <source>
        <dbReference type="ARBA" id="ARBA00010928"/>
    </source>
</evidence>
<dbReference type="GO" id="GO:0016491">
    <property type="term" value="F:oxidoreductase activity"/>
    <property type="evidence" value="ECO:0007669"/>
    <property type="project" value="UniProtKB-KW"/>
</dbReference>